<dbReference type="AlphaFoldDB" id="A0A2T2YC60"/>
<protein>
    <recommendedName>
        <fullName evidence="3">Tautomerase enzyme</fullName>
    </recommendedName>
</protein>
<keyword evidence="2" id="KW-1185">Reference proteome</keyword>
<sequence length="148" mass="16719">MPYLKITCSDAEHAQFQDMAQKLTAEIINLFYNPQSRVTREELRQRTTIHFVPYQPDELYIGGQTVSQRGRKDVTVELSDWSMSVKKQKQVAQVLTPVLAQLFSIPVTETDSINIRFHSYSPSDFAIGGKLLSDLVPTVGRIAKSIFG</sequence>
<comment type="caution">
    <text evidence="1">The sequence shown here is derived from an EMBL/GenBank/DDBJ whole genome shotgun (WGS) entry which is preliminary data.</text>
</comment>
<dbReference type="RefSeq" id="WP_106927356.1">
    <property type="nucleotide sequence ID" value="NZ_PYFT01000001.1"/>
</dbReference>
<evidence type="ECO:0000313" key="2">
    <source>
        <dbReference type="Proteomes" id="UP000240357"/>
    </source>
</evidence>
<dbReference type="EMBL" id="PYFT01000001">
    <property type="protein sequence ID" value="PSR53084.1"/>
    <property type="molecule type" value="Genomic_DNA"/>
</dbReference>
<organism evidence="1 2">
    <name type="scientific">Adhaeribacter arboris</name>
    <dbReference type="NCBI Taxonomy" id="2072846"/>
    <lineage>
        <taxon>Bacteria</taxon>
        <taxon>Pseudomonadati</taxon>
        <taxon>Bacteroidota</taxon>
        <taxon>Cytophagia</taxon>
        <taxon>Cytophagales</taxon>
        <taxon>Hymenobacteraceae</taxon>
        <taxon>Adhaeribacter</taxon>
    </lineage>
</organism>
<reference evidence="1 2" key="1">
    <citation type="submission" date="2018-03" db="EMBL/GenBank/DDBJ databases">
        <title>Adhaeribacter sp. HMF7605 Genome sequencing and assembly.</title>
        <authorList>
            <person name="Kang H."/>
            <person name="Kang J."/>
            <person name="Cha I."/>
            <person name="Kim H."/>
            <person name="Joh K."/>
        </authorList>
    </citation>
    <scope>NUCLEOTIDE SEQUENCE [LARGE SCALE GENOMIC DNA]</scope>
    <source>
        <strain evidence="1 2">HMF7605</strain>
    </source>
</reference>
<dbReference type="InterPro" id="IPR014347">
    <property type="entry name" value="Tautomerase/MIF_sf"/>
</dbReference>
<dbReference type="OrthoDB" id="67488at2"/>
<accession>A0A2T2YC60</accession>
<proteinExistence type="predicted"/>
<evidence type="ECO:0008006" key="3">
    <source>
        <dbReference type="Google" id="ProtNLM"/>
    </source>
</evidence>
<dbReference type="Proteomes" id="UP000240357">
    <property type="component" value="Unassembled WGS sequence"/>
</dbReference>
<name>A0A2T2YC60_9BACT</name>
<dbReference type="SUPFAM" id="SSF55331">
    <property type="entry name" value="Tautomerase/MIF"/>
    <property type="match status" value="1"/>
</dbReference>
<gene>
    <name evidence="1" type="ORF">AHMF7605_05865</name>
</gene>
<evidence type="ECO:0000313" key="1">
    <source>
        <dbReference type="EMBL" id="PSR53084.1"/>
    </source>
</evidence>